<evidence type="ECO:0000313" key="1">
    <source>
        <dbReference type="EMBL" id="KZP03322.1"/>
    </source>
</evidence>
<dbReference type="OrthoDB" id="9451547at2759"/>
<reference evidence="1" key="1">
    <citation type="journal article" date="2016" name="Mol. Biol. Evol.">
        <title>Comparative Genomics of Early-Diverging Mushroom-Forming Fungi Provides Insights into the Origins of Lignocellulose Decay Capabilities.</title>
        <authorList>
            <person name="Nagy L.G."/>
            <person name="Riley R."/>
            <person name="Tritt A."/>
            <person name="Adam C."/>
            <person name="Daum C."/>
            <person name="Floudas D."/>
            <person name="Sun H."/>
            <person name="Yadav J.S."/>
            <person name="Pangilinan J."/>
            <person name="Larsson K.H."/>
            <person name="Matsuura K."/>
            <person name="Barry K."/>
            <person name="Labutti K."/>
            <person name="Kuo R."/>
            <person name="Ohm R.A."/>
            <person name="Bhattacharya S.S."/>
            <person name="Shirouzu T."/>
            <person name="Yoshinaga Y."/>
            <person name="Martin F.M."/>
            <person name="Grigoriev I.V."/>
            <person name="Hibbett D.S."/>
        </authorList>
    </citation>
    <scope>NUCLEOTIDE SEQUENCE [LARGE SCALE GENOMIC DNA]</scope>
    <source>
        <strain evidence="1">CBS 109695</strain>
    </source>
</reference>
<dbReference type="AlphaFoldDB" id="A0A167TVD1"/>
<dbReference type="EMBL" id="KV418101">
    <property type="protein sequence ID" value="KZP03322.1"/>
    <property type="molecule type" value="Genomic_DNA"/>
</dbReference>
<proteinExistence type="predicted"/>
<gene>
    <name evidence="1" type="ORF">FIBSPDRAFT_969106</name>
</gene>
<accession>A0A167TVD1</accession>
<name>A0A167TVD1_9AGAM</name>
<organism evidence="1">
    <name type="scientific">Athelia psychrophila</name>
    <dbReference type="NCBI Taxonomy" id="1759441"/>
    <lineage>
        <taxon>Eukaryota</taxon>
        <taxon>Fungi</taxon>
        <taxon>Dikarya</taxon>
        <taxon>Basidiomycota</taxon>
        <taxon>Agaricomycotina</taxon>
        <taxon>Agaricomycetes</taxon>
        <taxon>Agaricomycetidae</taxon>
        <taxon>Atheliales</taxon>
        <taxon>Atheliaceae</taxon>
        <taxon>Athelia</taxon>
    </lineage>
</organism>
<protein>
    <submittedName>
        <fullName evidence="1">Uncharacterized protein</fullName>
    </submittedName>
</protein>
<sequence length="110" mass="12733">MTLAYALITVAMYIAWWKKPLNVVCAIRVSSLFEQPLPLGSEEKPSTISFIRRLFGRIFGLYVDPKFSIKLMKSLIMTWSWGVIDGIQDDYVRLHLLDGGERNLERWLVV</sequence>